<dbReference type="PANTHER" id="PTHR17985:SF8">
    <property type="entry name" value="TRANSPORT AND GOLGI ORGANIZATION PROTEIN 2 HOMOLOG"/>
    <property type="match status" value="1"/>
</dbReference>
<dbReference type="Proteomes" id="UP000294641">
    <property type="component" value="Unassembled WGS sequence"/>
</dbReference>
<organism evidence="1 3">
    <name type="scientific">Kurthia zopfii</name>
    <dbReference type="NCBI Taxonomy" id="1650"/>
    <lineage>
        <taxon>Bacteria</taxon>
        <taxon>Bacillati</taxon>
        <taxon>Bacillota</taxon>
        <taxon>Bacilli</taxon>
        <taxon>Bacillales</taxon>
        <taxon>Caryophanaceae</taxon>
        <taxon>Kurthia</taxon>
    </lineage>
</organism>
<dbReference type="InterPro" id="IPR008551">
    <property type="entry name" value="TANGO2"/>
</dbReference>
<dbReference type="RefSeq" id="WP_109350500.1">
    <property type="nucleotide sequence ID" value="NZ_QFVS01000037.1"/>
</dbReference>
<evidence type="ECO:0000313" key="4">
    <source>
        <dbReference type="Proteomes" id="UP000294641"/>
    </source>
</evidence>
<dbReference type="OrthoDB" id="4380123at2"/>
<dbReference type="Proteomes" id="UP000254330">
    <property type="component" value="Unassembled WGS sequence"/>
</dbReference>
<proteinExistence type="predicted"/>
<dbReference type="AlphaFoldDB" id="A0A8B4QCM2"/>
<name>A0A8B4QCM2_9BACL</name>
<comment type="caution">
    <text evidence="1">The sequence shown here is derived from an EMBL/GenBank/DDBJ whole genome shotgun (WGS) entry which is preliminary data.</text>
</comment>
<gene>
    <name evidence="2" type="ORF">DFR61_1362</name>
    <name evidence="1" type="ORF">NCTC10597_02117</name>
</gene>
<keyword evidence="4" id="KW-1185">Reference proteome</keyword>
<protein>
    <submittedName>
        <fullName evidence="2">Transport and Golgi organization protein 2</fullName>
    </submittedName>
    <submittedName>
        <fullName evidence="1">Uncharacterized conserved protein</fullName>
    </submittedName>
</protein>
<dbReference type="Pfam" id="PF05742">
    <property type="entry name" value="TANGO2"/>
    <property type="match status" value="1"/>
</dbReference>
<dbReference type="EMBL" id="UGNP01000001">
    <property type="protein sequence ID" value="STX10394.1"/>
    <property type="molecule type" value="Genomic_DNA"/>
</dbReference>
<evidence type="ECO:0000313" key="3">
    <source>
        <dbReference type="Proteomes" id="UP000254330"/>
    </source>
</evidence>
<dbReference type="PANTHER" id="PTHR17985">
    <property type="entry name" value="SER/THR-RICH PROTEIN T10 IN DGCR REGION"/>
    <property type="match status" value="1"/>
</dbReference>
<reference evidence="2 4" key="2">
    <citation type="submission" date="2019-03" db="EMBL/GenBank/DDBJ databases">
        <title>Genomic Encyclopedia of Type Strains, Phase IV (KMG-IV): sequencing the most valuable type-strain genomes for metagenomic binning, comparative biology and taxonomic classification.</title>
        <authorList>
            <person name="Goeker M."/>
        </authorList>
    </citation>
    <scope>NUCLEOTIDE SEQUENCE [LARGE SCALE GENOMIC DNA]</scope>
    <source>
        <strain evidence="2 4">DSM 20580</strain>
    </source>
</reference>
<dbReference type="EMBL" id="SNZG01000036">
    <property type="protein sequence ID" value="TDR34718.1"/>
    <property type="molecule type" value="Genomic_DNA"/>
</dbReference>
<evidence type="ECO:0000313" key="1">
    <source>
        <dbReference type="EMBL" id="STX10394.1"/>
    </source>
</evidence>
<accession>A0A8B4QCM2</accession>
<sequence>MRGSNGPFNVIVYDGEKMMHYNNIHDDLQEMTAGVHCVSNATLNTPWPKVERMKQLVNVAIQDDASADDLVAIGKDVEKPVDERLPHTGAGLEMERELSSIFVLREVYSTRCTTVIKANSKQIEFIEQTYDHGEATTCVKEIY</sequence>
<evidence type="ECO:0000313" key="2">
    <source>
        <dbReference type="EMBL" id="TDR34718.1"/>
    </source>
</evidence>
<reference evidence="1 3" key="1">
    <citation type="submission" date="2018-06" db="EMBL/GenBank/DDBJ databases">
        <authorList>
            <consortium name="Pathogen Informatics"/>
            <person name="Doyle S."/>
        </authorList>
    </citation>
    <scope>NUCLEOTIDE SEQUENCE [LARGE SCALE GENOMIC DNA]</scope>
    <source>
        <strain evidence="1 3">NCTC10597</strain>
    </source>
</reference>